<feature type="region of interest" description="Disordered" evidence="3">
    <location>
        <begin position="69"/>
        <end position="94"/>
    </location>
</feature>
<dbReference type="PANTHER" id="PTHR37534:SF46">
    <property type="entry name" value="ZN(II)2CYS6 TRANSCRIPTION FACTOR (EUROFUNG)"/>
    <property type="match status" value="1"/>
</dbReference>
<feature type="region of interest" description="Disordered" evidence="3">
    <location>
        <begin position="1"/>
        <end position="29"/>
    </location>
</feature>
<dbReference type="Proteomes" id="UP000474640">
    <property type="component" value="Unassembled WGS sequence"/>
</dbReference>
<proteinExistence type="predicted"/>
<comment type="subcellular location">
    <subcellularLocation>
        <location evidence="1">Nucleus</location>
    </subcellularLocation>
</comment>
<keyword evidence="2" id="KW-0539">Nucleus</keyword>
<name>A0A7C8VLS5_ORBOL</name>
<organism evidence="4 5">
    <name type="scientific">Orbilia oligospora</name>
    <name type="common">Nematode-trapping fungus</name>
    <name type="synonym">Arthrobotrys oligospora</name>
    <dbReference type="NCBI Taxonomy" id="2813651"/>
    <lineage>
        <taxon>Eukaryota</taxon>
        <taxon>Fungi</taxon>
        <taxon>Dikarya</taxon>
        <taxon>Ascomycota</taxon>
        <taxon>Pezizomycotina</taxon>
        <taxon>Orbiliomycetes</taxon>
        <taxon>Orbiliales</taxon>
        <taxon>Orbiliaceae</taxon>
        <taxon>Orbilia</taxon>
    </lineage>
</organism>
<dbReference type="AlphaFoldDB" id="A0A7C8VLS5"/>
<evidence type="ECO:0000256" key="1">
    <source>
        <dbReference type="ARBA" id="ARBA00004123"/>
    </source>
</evidence>
<comment type="caution">
    <text evidence="4">The sequence shown here is derived from an EMBL/GenBank/DDBJ whole genome shotgun (WGS) entry which is preliminary data.</text>
</comment>
<dbReference type="InterPro" id="IPR021858">
    <property type="entry name" value="Fun_TF"/>
</dbReference>
<evidence type="ECO:0000256" key="3">
    <source>
        <dbReference type="SAM" id="MobiDB-lite"/>
    </source>
</evidence>
<reference evidence="4 5" key="1">
    <citation type="submission" date="2020-01" db="EMBL/GenBank/DDBJ databases">
        <authorList>
            <person name="Palmer J.M."/>
        </authorList>
    </citation>
    <scope>NUCLEOTIDE SEQUENCE [LARGE SCALE GENOMIC DNA]</scope>
    <source>
        <strain evidence="4 5">TWF970</strain>
    </source>
</reference>
<feature type="region of interest" description="Disordered" evidence="3">
    <location>
        <begin position="118"/>
        <end position="142"/>
    </location>
</feature>
<dbReference type="GO" id="GO:0005634">
    <property type="term" value="C:nucleus"/>
    <property type="evidence" value="ECO:0007669"/>
    <property type="project" value="UniProtKB-SubCell"/>
</dbReference>
<dbReference type="OrthoDB" id="4714810at2759"/>
<evidence type="ECO:0000313" key="4">
    <source>
        <dbReference type="EMBL" id="KAF3284314.1"/>
    </source>
</evidence>
<evidence type="ECO:0000256" key="2">
    <source>
        <dbReference type="ARBA" id="ARBA00023242"/>
    </source>
</evidence>
<gene>
    <name evidence="4" type="ORF">TWF970_011533</name>
</gene>
<dbReference type="Pfam" id="PF11951">
    <property type="entry name" value="Fungal_trans_2"/>
    <property type="match status" value="2"/>
</dbReference>
<sequence>MFRSMEPATSKRPRLMDEDEPNLEEEPRWDDARFQDDVFSRLSTFIPLEPQLSTSRAWANVGAAKYWPRPGINGTKSRKRARDPVDDPDRSGVQFPPEMLLRVPILEERRVEEIDEKSNPFCDANGSPSAHPRNVARSSTKYSSNKLPSEAAVNGLVKFRLWNTDGIGENVPAAKVPKKLYIPGNNSNKNPDTLVSTILDPNNQGVNHLPPGFGKGLMLKPEDQKLFDFYRCAICSGRTLLDKENIHLLEIAPMADKSKGVCHAVLSLASAYLLDYWPSPSFAARANYHYRESIKWLTEELKNTQNYEPGKEEALVTTLSLLIHNEIVCWEPTEESLVPAWYRAARLARRVLDTSDPGYYYKLRRNVQESKARHRIGNEIAFCEILSSAFAPVEEEDLGGRCPYSWLMSGTETEFTKIEGNTGMCAKVLYTLAQITYMTGKFAKDLLDACILDENGLVKTKEEATDLTAQTYIQAALIYLECRFFRRTPYHPSVRRNLDFLIKCFDRCPTSGDLYTAQTPVFGVAIAGVVATTEKERDFCRKYVRGTCTAGERGNLATLDNTLEFIWKWMDENRPKQEDDDADLLDRRQWWEELVTAFYTAKNRRDFA</sequence>
<dbReference type="EMBL" id="JAABOJ010000009">
    <property type="protein sequence ID" value="KAF3284314.1"/>
    <property type="molecule type" value="Genomic_DNA"/>
</dbReference>
<protein>
    <submittedName>
        <fullName evidence="4">Uncharacterized protein</fullName>
    </submittedName>
</protein>
<accession>A0A7C8VLS5</accession>
<dbReference type="PANTHER" id="PTHR37534">
    <property type="entry name" value="TRANSCRIPTIONAL ACTIVATOR PROTEIN UGA3"/>
    <property type="match status" value="1"/>
</dbReference>
<evidence type="ECO:0000313" key="5">
    <source>
        <dbReference type="Proteomes" id="UP000474640"/>
    </source>
</evidence>